<dbReference type="OrthoDB" id="34339at2"/>
<sequence>MRIEQQGPWLSATFEQPQRCLSWAVHRPGFVVAERVLWRQVRNEDLHPQLDAVAWLAAELQARGDAAAIGLLTSRTVACFETARARVAGVECEVLLTLGLSNAVRAAAPRAPAAWQAGTINLLAQLSQPLSDTALIEAVSIASEARTAALLDEPWEGVDGDGPITGTGTDCVVIAAAPGEGERYAGLHTAVGQALAQAVYAATRRAARRWLDEFAAAFAARG</sequence>
<dbReference type="RefSeq" id="WP_110019691.1">
    <property type="nucleotide sequence ID" value="NZ_QGTJ01000011.1"/>
</dbReference>
<dbReference type="Proteomes" id="UP000246569">
    <property type="component" value="Unassembled WGS sequence"/>
</dbReference>
<evidence type="ECO:0000313" key="2">
    <source>
        <dbReference type="Proteomes" id="UP000246569"/>
    </source>
</evidence>
<protein>
    <submittedName>
        <fullName evidence="1">Adenosylcobinamide hydrolase</fullName>
    </submittedName>
</protein>
<gene>
    <name evidence="1" type="ORF">C7443_11147</name>
</gene>
<dbReference type="PANTHER" id="PTHR35336:SF5">
    <property type="entry name" value="ADENOSYLCOBINAMIDE AMIDOHYDROLASE"/>
    <property type="match status" value="1"/>
</dbReference>
<reference evidence="1 2" key="1">
    <citation type="submission" date="2018-05" db="EMBL/GenBank/DDBJ databases">
        <title>Genomic Encyclopedia of Type Strains, Phase IV (KMG-IV): sequencing the most valuable type-strain genomes for metagenomic binning, comparative biology and taxonomic classification.</title>
        <authorList>
            <person name="Goeker M."/>
        </authorList>
    </citation>
    <scope>NUCLEOTIDE SEQUENCE [LARGE SCALE GENOMIC DNA]</scope>
    <source>
        <strain evidence="1 2">DSM 23606</strain>
    </source>
</reference>
<keyword evidence="2" id="KW-1185">Reference proteome</keyword>
<dbReference type="PANTHER" id="PTHR35336">
    <property type="entry name" value="ADENOSYLCOBINAMIDE AMIDOHYDROLASE"/>
    <property type="match status" value="1"/>
</dbReference>
<keyword evidence="1" id="KW-0378">Hydrolase</keyword>
<dbReference type="GO" id="GO:0016787">
    <property type="term" value="F:hydrolase activity"/>
    <property type="evidence" value="ECO:0007669"/>
    <property type="project" value="UniProtKB-KW"/>
</dbReference>
<proteinExistence type="predicted"/>
<comment type="caution">
    <text evidence="1">The sequence shown here is derived from an EMBL/GenBank/DDBJ whole genome shotgun (WGS) entry which is preliminary data.</text>
</comment>
<dbReference type="AlphaFoldDB" id="A0A317MR85"/>
<organism evidence="1 2">
    <name type="scientific">Plasticicumulans acidivorans</name>
    <dbReference type="NCBI Taxonomy" id="886464"/>
    <lineage>
        <taxon>Bacteria</taxon>
        <taxon>Pseudomonadati</taxon>
        <taxon>Pseudomonadota</taxon>
        <taxon>Gammaproteobacteria</taxon>
        <taxon>Candidatus Competibacteraceae</taxon>
        <taxon>Plasticicumulans</taxon>
    </lineage>
</organism>
<dbReference type="InterPro" id="IPR052209">
    <property type="entry name" value="CbiZ"/>
</dbReference>
<accession>A0A317MR85</accession>
<dbReference type="EMBL" id="QGTJ01000011">
    <property type="protein sequence ID" value="PWV59279.1"/>
    <property type="molecule type" value="Genomic_DNA"/>
</dbReference>
<evidence type="ECO:0000313" key="1">
    <source>
        <dbReference type="EMBL" id="PWV59279.1"/>
    </source>
</evidence>
<name>A0A317MR85_9GAMM</name>
<dbReference type="InterPro" id="IPR002808">
    <property type="entry name" value="AdoCbi_amidolase"/>
</dbReference>
<dbReference type="Pfam" id="PF01955">
    <property type="entry name" value="CbiZ"/>
    <property type="match status" value="1"/>
</dbReference>